<keyword evidence="3" id="KW-1185">Reference proteome</keyword>
<dbReference type="EMBL" id="ML178814">
    <property type="protein sequence ID" value="TFL07264.1"/>
    <property type="molecule type" value="Genomic_DNA"/>
</dbReference>
<reference evidence="2 3" key="1">
    <citation type="journal article" date="2019" name="Nat. Ecol. Evol.">
        <title>Megaphylogeny resolves global patterns of mushroom evolution.</title>
        <authorList>
            <person name="Varga T."/>
            <person name="Krizsan K."/>
            <person name="Foldi C."/>
            <person name="Dima B."/>
            <person name="Sanchez-Garcia M."/>
            <person name="Sanchez-Ramirez S."/>
            <person name="Szollosi G.J."/>
            <person name="Szarkandi J.G."/>
            <person name="Papp V."/>
            <person name="Albert L."/>
            <person name="Andreopoulos W."/>
            <person name="Angelini C."/>
            <person name="Antonin V."/>
            <person name="Barry K.W."/>
            <person name="Bougher N.L."/>
            <person name="Buchanan P."/>
            <person name="Buyck B."/>
            <person name="Bense V."/>
            <person name="Catcheside P."/>
            <person name="Chovatia M."/>
            <person name="Cooper J."/>
            <person name="Damon W."/>
            <person name="Desjardin D."/>
            <person name="Finy P."/>
            <person name="Geml J."/>
            <person name="Haridas S."/>
            <person name="Hughes K."/>
            <person name="Justo A."/>
            <person name="Karasinski D."/>
            <person name="Kautmanova I."/>
            <person name="Kiss B."/>
            <person name="Kocsube S."/>
            <person name="Kotiranta H."/>
            <person name="LaButti K.M."/>
            <person name="Lechner B.E."/>
            <person name="Liimatainen K."/>
            <person name="Lipzen A."/>
            <person name="Lukacs Z."/>
            <person name="Mihaltcheva S."/>
            <person name="Morgado L.N."/>
            <person name="Niskanen T."/>
            <person name="Noordeloos M.E."/>
            <person name="Ohm R.A."/>
            <person name="Ortiz-Santana B."/>
            <person name="Ovrebo C."/>
            <person name="Racz N."/>
            <person name="Riley R."/>
            <person name="Savchenko A."/>
            <person name="Shiryaev A."/>
            <person name="Soop K."/>
            <person name="Spirin V."/>
            <person name="Szebenyi C."/>
            <person name="Tomsovsky M."/>
            <person name="Tulloss R.E."/>
            <person name="Uehling J."/>
            <person name="Grigoriev I.V."/>
            <person name="Vagvolgyi C."/>
            <person name="Papp T."/>
            <person name="Martin F.M."/>
            <person name="Miettinen O."/>
            <person name="Hibbett D.S."/>
            <person name="Nagy L.G."/>
        </authorList>
    </citation>
    <scope>NUCLEOTIDE SEQUENCE [LARGE SCALE GENOMIC DNA]</scope>
    <source>
        <strain evidence="2 3">CBS 309.79</strain>
    </source>
</reference>
<evidence type="ECO:0000313" key="3">
    <source>
        <dbReference type="Proteomes" id="UP000305067"/>
    </source>
</evidence>
<feature type="compositionally biased region" description="Polar residues" evidence="1">
    <location>
        <begin position="123"/>
        <end position="138"/>
    </location>
</feature>
<gene>
    <name evidence="2" type="ORF">BDV98DRAFT_652309</name>
</gene>
<proteinExistence type="predicted"/>
<dbReference type="OrthoDB" id="4991875at2759"/>
<accession>A0A5C3R7F4</accession>
<name>A0A5C3R7F4_9AGAR</name>
<organism evidence="2 3">
    <name type="scientific">Pterulicium gracile</name>
    <dbReference type="NCBI Taxonomy" id="1884261"/>
    <lineage>
        <taxon>Eukaryota</taxon>
        <taxon>Fungi</taxon>
        <taxon>Dikarya</taxon>
        <taxon>Basidiomycota</taxon>
        <taxon>Agaricomycotina</taxon>
        <taxon>Agaricomycetes</taxon>
        <taxon>Agaricomycetidae</taxon>
        <taxon>Agaricales</taxon>
        <taxon>Pleurotineae</taxon>
        <taxon>Pterulaceae</taxon>
        <taxon>Pterulicium</taxon>
    </lineage>
</organism>
<dbReference type="Proteomes" id="UP000305067">
    <property type="component" value="Unassembled WGS sequence"/>
</dbReference>
<sequence>MKLTTDTLDCLVPLLRICSRSRGLPLCPRIRSSTADCPSGDLDDPGLIGTATLVQGADRASLTYVPPDGSFTMGLDCTLGNGEAVCVGADGTEVATVKEVPTPFAVQVADADVGSGEDAQGVESAQTQCDAGASQSPTPSEPPSGAAFAVSPRAGLFTSAIMLVGVLAVL</sequence>
<protein>
    <submittedName>
        <fullName evidence="2">Uncharacterized protein</fullName>
    </submittedName>
</protein>
<evidence type="ECO:0000313" key="2">
    <source>
        <dbReference type="EMBL" id="TFL07264.1"/>
    </source>
</evidence>
<evidence type="ECO:0000256" key="1">
    <source>
        <dbReference type="SAM" id="MobiDB-lite"/>
    </source>
</evidence>
<dbReference type="AlphaFoldDB" id="A0A5C3R7F4"/>
<feature type="region of interest" description="Disordered" evidence="1">
    <location>
        <begin position="113"/>
        <end position="147"/>
    </location>
</feature>